<protein>
    <submittedName>
        <fullName evidence="11">Mechanosensitive ion channel family protein</fullName>
    </submittedName>
</protein>
<dbReference type="InterPro" id="IPR045276">
    <property type="entry name" value="YbiO_bact"/>
</dbReference>
<dbReference type="EMBL" id="CP137624">
    <property type="protein sequence ID" value="WPK13041.1"/>
    <property type="molecule type" value="Genomic_DNA"/>
</dbReference>
<comment type="similarity">
    <text evidence="2">Belongs to the MscS (TC 1.A.23) family.</text>
</comment>
<evidence type="ECO:0000259" key="10">
    <source>
        <dbReference type="Pfam" id="PF21088"/>
    </source>
</evidence>
<dbReference type="Pfam" id="PF21082">
    <property type="entry name" value="MS_channel_3rd"/>
    <property type="match status" value="1"/>
</dbReference>
<evidence type="ECO:0000256" key="4">
    <source>
        <dbReference type="ARBA" id="ARBA00022692"/>
    </source>
</evidence>
<feature type="domain" description="Mechanosensitive ion channel MscS C-terminal" evidence="9">
    <location>
        <begin position="205"/>
        <end position="284"/>
    </location>
</feature>
<keyword evidence="6 7" id="KW-0472">Membrane</keyword>
<name>A0ABZ0S1A8_9BACI</name>
<feature type="domain" description="Mechanosensitive ion channel transmembrane helices 2/3" evidence="10">
    <location>
        <begin position="89"/>
        <end position="129"/>
    </location>
</feature>
<dbReference type="Pfam" id="PF21088">
    <property type="entry name" value="MS_channel_1st"/>
    <property type="match status" value="1"/>
</dbReference>
<dbReference type="InterPro" id="IPR023408">
    <property type="entry name" value="MscS_beta-dom_sf"/>
</dbReference>
<feature type="transmembrane region" description="Helical" evidence="7">
    <location>
        <begin position="110"/>
        <end position="132"/>
    </location>
</feature>
<dbReference type="SUPFAM" id="SSF82861">
    <property type="entry name" value="Mechanosensitive channel protein MscS (YggB), transmembrane region"/>
    <property type="match status" value="1"/>
</dbReference>
<keyword evidence="3" id="KW-1003">Cell membrane</keyword>
<keyword evidence="5 7" id="KW-1133">Transmembrane helix</keyword>
<proteinExistence type="inferred from homology"/>
<dbReference type="PANTHER" id="PTHR30460:SF0">
    <property type="entry name" value="MODERATE CONDUCTANCE MECHANOSENSITIVE CHANNEL YBIO"/>
    <property type="match status" value="1"/>
</dbReference>
<evidence type="ECO:0000259" key="8">
    <source>
        <dbReference type="Pfam" id="PF00924"/>
    </source>
</evidence>
<organism evidence="11 12">
    <name type="scientific">Lysinibacillus louembei</name>
    <dbReference type="NCBI Taxonomy" id="1470088"/>
    <lineage>
        <taxon>Bacteria</taxon>
        <taxon>Bacillati</taxon>
        <taxon>Bacillota</taxon>
        <taxon>Bacilli</taxon>
        <taxon>Bacillales</taxon>
        <taxon>Bacillaceae</taxon>
        <taxon>Lysinibacillus</taxon>
    </lineage>
</organism>
<evidence type="ECO:0000259" key="9">
    <source>
        <dbReference type="Pfam" id="PF21082"/>
    </source>
</evidence>
<evidence type="ECO:0000256" key="7">
    <source>
        <dbReference type="SAM" id="Phobius"/>
    </source>
</evidence>
<dbReference type="InterPro" id="IPR049142">
    <property type="entry name" value="MS_channel_1st"/>
</dbReference>
<evidence type="ECO:0000256" key="3">
    <source>
        <dbReference type="ARBA" id="ARBA00022475"/>
    </source>
</evidence>
<comment type="subcellular location">
    <subcellularLocation>
        <location evidence="1">Cell membrane</location>
        <topology evidence="1">Multi-pass membrane protein</topology>
    </subcellularLocation>
</comment>
<dbReference type="InterPro" id="IPR006685">
    <property type="entry name" value="MscS_channel_2nd"/>
</dbReference>
<evidence type="ECO:0000256" key="6">
    <source>
        <dbReference type="ARBA" id="ARBA00023136"/>
    </source>
</evidence>
<evidence type="ECO:0000313" key="12">
    <source>
        <dbReference type="Proteomes" id="UP001322664"/>
    </source>
</evidence>
<dbReference type="InterPro" id="IPR010920">
    <property type="entry name" value="LSM_dom_sf"/>
</dbReference>
<dbReference type="SUPFAM" id="SSF50182">
    <property type="entry name" value="Sm-like ribonucleoproteins"/>
    <property type="match status" value="1"/>
</dbReference>
<dbReference type="Gene3D" id="1.10.287.1260">
    <property type="match status" value="1"/>
</dbReference>
<dbReference type="SUPFAM" id="SSF82689">
    <property type="entry name" value="Mechanosensitive channel protein MscS (YggB), C-terminal domain"/>
    <property type="match status" value="1"/>
</dbReference>
<accession>A0ABZ0S1A8</accession>
<dbReference type="Proteomes" id="UP001322664">
    <property type="component" value="Chromosome"/>
</dbReference>
<feature type="transmembrane region" description="Helical" evidence="7">
    <location>
        <begin position="85"/>
        <end position="104"/>
    </location>
</feature>
<sequence length="305" mass="33963">MQLNYLTATVDLHGMARITKKAWEYITSEALWDYILVASIKVIVIMAASYIAVRVGQKVIEKVFLVRMRSPINHSERRQKTILKLLQSVLSYLVYFSAIMGILSALDIQIAGLLAGAGIAGLAIGFGAQSLVKDVITGFFIIFEDQFGVGDYIQISGAEGTVLEIGLRTTKVKGNAGEQFIIPNGSITNVKNYSINHSKFMIDMQLNIDADIEKAEKLITAYLEQLPQQHPTLTNTPVFLGVQNIADGEVTVRIIAETLPLKQWEIARTIRQEVKELLQNNGIATEFPKMMLYDRVMGREIEGRE</sequence>
<dbReference type="Gene3D" id="2.30.30.60">
    <property type="match status" value="1"/>
</dbReference>
<evidence type="ECO:0000256" key="1">
    <source>
        <dbReference type="ARBA" id="ARBA00004651"/>
    </source>
</evidence>
<dbReference type="PANTHER" id="PTHR30460">
    <property type="entry name" value="MODERATE CONDUCTANCE MECHANOSENSITIVE CHANNEL YBIO"/>
    <property type="match status" value="1"/>
</dbReference>
<evidence type="ECO:0000256" key="5">
    <source>
        <dbReference type="ARBA" id="ARBA00022989"/>
    </source>
</evidence>
<dbReference type="Pfam" id="PF00924">
    <property type="entry name" value="MS_channel_2nd"/>
    <property type="match status" value="1"/>
</dbReference>
<evidence type="ECO:0000313" key="11">
    <source>
        <dbReference type="EMBL" id="WPK13041.1"/>
    </source>
</evidence>
<evidence type="ECO:0000256" key="2">
    <source>
        <dbReference type="ARBA" id="ARBA00008017"/>
    </source>
</evidence>
<dbReference type="InterPro" id="IPR011066">
    <property type="entry name" value="MscS_channel_C_sf"/>
</dbReference>
<gene>
    <name evidence="11" type="ORF">R6U77_04975</name>
</gene>
<dbReference type="Gene3D" id="3.30.70.100">
    <property type="match status" value="1"/>
</dbReference>
<dbReference type="InterPro" id="IPR049278">
    <property type="entry name" value="MS_channel_C"/>
</dbReference>
<keyword evidence="4 7" id="KW-0812">Transmembrane</keyword>
<feature type="transmembrane region" description="Helical" evidence="7">
    <location>
        <begin position="31"/>
        <end position="53"/>
    </location>
</feature>
<keyword evidence="12" id="KW-1185">Reference proteome</keyword>
<dbReference type="RefSeq" id="WP_293929558.1">
    <property type="nucleotide sequence ID" value="NZ_CP137624.1"/>
</dbReference>
<reference evidence="11 12" key="1">
    <citation type="submission" date="2023-09" db="EMBL/GenBank/DDBJ databases">
        <authorList>
            <person name="Page C.A."/>
            <person name="Perez-Diaz I.M."/>
        </authorList>
    </citation>
    <scope>NUCLEOTIDE SEQUENCE [LARGE SCALE GENOMIC DNA]</scope>
    <source>
        <strain evidence="11 12">Ll15</strain>
    </source>
</reference>
<feature type="domain" description="Mechanosensitive ion channel MscS" evidence="8">
    <location>
        <begin position="131"/>
        <end position="194"/>
    </location>
</feature>
<dbReference type="InterPro" id="IPR011014">
    <property type="entry name" value="MscS_channel_TM-2"/>
</dbReference>